<evidence type="ECO:0000313" key="2">
    <source>
        <dbReference type="Proteomes" id="UP001148299"/>
    </source>
</evidence>
<dbReference type="InterPro" id="IPR053143">
    <property type="entry name" value="Arylsulfate_ST"/>
</dbReference>
<evidence type="ECO:0008006" key="3">
    <source>
        <dbReference type="Google" id="ProtNLM"/>
    </source>
</evidence>
<dbReference type="PANTHER" id="PTHR35340">
    <property type="entry name" value="PQQ ENZYME REPEAT PROTEIN-RELATED"/>
    <property type="match status" value="1"/>
</dbReference>
<name>A0A9W9R639_PENBR</name>
<dbReference type="InterPro" id="IPR039535">
    <property type="entry name" value="ASST-like"/>
</dbReference>
<proteinExistence type="predicted"/>
<reference evidence="1" key="1">
    <citation type="submission" date="2022-12" db="EMBL/GenBank/DDBJ databases">
        <authorList>
            <person name="Petersen C."/>
        </authorList>
    </citation>
    <scope>NUCLEOTIDE SEQUENCE</scope>
    <source>
        <strain evidence="1">IBT 35675</strain>
    </source>
</reference>
<organism evidence="1 2">
    <name type="scientific">Penicillium brevicompactum</name>
    <dbReference type="NCBI Taxonomy" id="5074"/>
    <lineage>
        <taxon>Eukaryota</taxon>
        <taxon>Fungi</taxon>
        <taxon>Dikarya</taxon>
        <taxon>Ascomycota</taxon>
        <taxon>Pezizomycotina</taxon>
        <taxon>Eurotiomycetes</taxon>
        <taxon>Eurotiomycetidae</taxon>
        <taxon>Eurotiales</taxon>
        <taxon>Aspergillaceae</taxon>
        <taxon>Penicillium</taxon>
    </lineage>
</organism>
<reference evidence="1" key="2">
    <citation type="journal article" date="2023" name="IMA Fungus">
        <title>Comparative genomic study of the Penicillium genus elucidates a diverse pangenome and 15 lateral gene transfer events.</title>
        <authorList>
            <person name="Petersen C."/>
            <person name="Sorensen T."/>
            <person name="Nielsen M.R."/>
            <person name="Sondergaard T.E."/>
            <person name="Sorensen J.L."/>
            <person name="Fitzpatrick D.A."/>
            <person name="Frisvad J.C."/>
            <person name="Nielsen K.L."/>
        </authorList>
    </citation>
    <scope>NUCLEOTIDE SEQUENCE</scope>
    <source>
        <strain evidence="1">IBT 35675</strain>
    </source>
</reference>
<comment type="caution">
    <text evidence="1">The sequence shown here is derived from an EMBL/GenBank/DDBJ whole genome shotgun (WGS) entry which is preliminary data.</text>
</comment>
<dbReference type="EMBL" id="JAPZBR010000005">
    <property type="protein sequence ID" value="KAJ5354335.1"/>
    <property type="molecule type" value="Genomic_DNA"/>
</dbReference>
<sequence>MHDQRSKSHVLLGLYVLGITFGYATFAIAEPASWVSYQSRPDIRAPVLNVSINNENLVTPGYLFIAPYMTEKPGPYIFTADGELVWSGSGGSTTEIFHDLHVCKYGGSDHLCYFQGTQIQGYARGRNLILNNNYQNVATVLSGNDLEESDMHELEVLDEERMAFAVYQPRPHDLSEYGMKTPNGWVMDGVFQEVDIESGKVLFQWNSIDHVPLKDSYVPLGINPIVGDGISNSTPWDYFHINSIDKSADGDYLISARHTSCIYKVSGKNGAVIWQLGGKNSTIDQTNYNFSSQHDARFHEENSTHTVLSLFDNGSNGYRNTSLTSSGMIVVIDHEHGTSTLLQSFMAPGPGLRSTSQGNTQLLAGGNAVIGWGKNPSVSEHTADGTPVYFATLTDPDAMNYRVFKYNWTATPSDPPTLVAQAPAPNGATTFWVSWNGATDYTHWKFYGTTPGSDNFVLLSKLGKQGFQTTYTSPTFHPRAFAEAVAADGSSLKKSSEVNVLVP</sequence>
<dbReference type="Pfam" id="PF14269">
    <property type="entry name" value="Arylsulfotran_2"/>
    <property type="match status" value="1"/>
</dbReference>
<dbReference type="SUPFAM" id="SSF50998">
    <property type="entry name" value="Quinoprotein alcohol dehydrogenase-like"/>
    <property type="match status" value="1"/>
</dbReference>
<dbReference type="InterPro" id="IPR011047">
    <property type="entry name" value="Quinoprotein_ADH-like_sf"/>
</dbReference>
<evidence type="ECO:0000313" key="1">
    <source>
        <dbReference type="EMBL" id="KAJ5354335.1"/>
    </source>
</evidence>
<dbReference type="AlphaFoldDB" id="A0A9W9R639"/>
<keyword evidence="2" id="KW-1185">Reference proteome</keyword>
<protein>
    <recommendedName>
        <fullName evidence="3">ASST-domain-containing protein</fullName>
    </recommendedName>
</protein>
<dbReference type="PANTHER" id="PTHR35340:SF9">
    <property type="entry name" value="ASST-DOMAIN-CONTAINING PROTEIN"/>
    <property type="match status" value="1"/>
</dbReference>
<accession>A0A9W9R639</accession>
<dbReference type="Proteomes" id="UP001148299">
    <property type="component" value="Unassembled WGS sequence"/>
</dbReference>
<gene>
    <name evidence="1" type="ORF">N7541_006899</name>
</gene>